<keyword evidence="1" id="KW-0812">Transmembrane</keyword>
<feature type="transmembrane region" description="Helical" evidence="1">
    <location>
        <begin position="208"/>
        <end position="227"/>
    </location>
</feature>
<gene>
    <name evidence="2" type="ORF">TrRE_jg2349</name>
</gene>
<feature type="transmembrane region" description="Helical" evidence="1">
    <location>
        <begin position="12"/>
        <end position="33"/>
    </location>
</feature>
<feature type="transmembrane region" description="Helical" evidence="1">
    <location>
        <begin position="183"/>
        <end position="201"/>
    </location>
</feature>
<comment type="caution">
    <text evidence="2">The sequence shown here is derived from an EMBL/GenBank/DDBJ whole genome shotgun (WGS) entry which is preliminary data.</text>
</comment>
<evidence type="ECO:0000256" key="1">
    <source>
        <dbReference type="SAM" id="Phobius"/>
    </source>
</evidence>
<accession>A0A9W7ANA7</accession>
<protein>
    <submittedName>
        <fullName evidence="2">Uncharacterized protein</fullName>
    </submittedName>
</protein>
<feature type="transmembrane region" description="Helical" evidence="1">
    <location>
        <begin position="53"/>
        <end position="76"/>
    </location>
</feature>
<feature type="transmembrane region" description="Helical" evidence="1">
    <location>
        <begin position="256"/>
        <end position="276"/>
    </location>
</feature>
<reference evidence="2" key="1">
    <citation type="submission" date="2022-07" db="EMBL/GenBank/DDBJ databases">
        <title>Genome analysis of Parmales, a sister group of diatoms, reveals the evolutionary specialization of diatoms from phago-mixotrophs to photoautotrophs.</title>
        <authorList>
            <person name="Ban H."/>
            <person name="Sato S."/>
            <person name="Yoshikawa S."/>
            <person name="Kazumasa Y."/>
            <person name="Nakamura Y."/>
            <person name="Ichinomiya M."/>
            <person name="Saitoh K."/>
            <person name="Sato N."/>
            <person name="Blanc-Mathieu R."/>
            <person name="Endo H."/>
            <person name="Kuwata A."/>
            <person name="Ogata H."/>
        </authorList>
    </citation>
    <scope>NUCLEOTIDE SEQUENCE</scope>
</reference>
<feature type="transmembrane region" description="Helical" evidence="1">
    <location>
        <begin position="151"/>
        <end position="171"/>
    </location>
</feature>
<sequence length="310" mass="33402">MSDAPELSRLNYVNVAAYVFNVIFTYGIGVAGIGGLPNNSDLSLKYQTLVTPIGWAFSIWGPIFISQAVFTVAQLLPKYRANPLVTEGVGYWYAGVCVAQSLWTISFSLEVNWLAFIFMFAILGLLAKLSQSQYNLDPETNGEWWLFKFPFQLHLGWIIAASFVNFSVLLVDYGSSDNMSQQISVAICSLGCVWAIALYVLFVLEKPLITVGGVASWALGGIAAQLASPMDKTVAQFATFGQGGDEVVDTVVLDGIGGAAAILAVFFAVVVALEIANLTYRQCVGKQVESEKMRTFSAPLTGTGRGVEAV</sequence>
<dbReference type="PANTHER" id="PTHR33802">
    <property type="entry name" value="SI:CH211-161H7.5-RELATED"/>
    <property type="match status" value="1"/>
</dbReference>
<dbReference type="OrthoDB" id="5586934at2759"/>
<keyword evidence="3" id="KW-1185">Reference proteome</keyword>
<keyword evidence="1" id="KW-1133">Transmembrane helix</keyword>
<evidence type="ECO:0000313" key="3">
    <source>
        <dbReference type="Proteomes" id="UP001165082"/>
    </source>
</evidence>
<dbReference type="AlphaFoldDB" id="A0A9W7ANA7"/>
<dbReference type="PANTHER" id="PTHR33802:SF2">
    <property type="entry name" value="EF-HAND DOMAIN-CONTAINING PROTEIN"/>
    <property type="match status" value="1"/>
</dbReference>
<proteinExistence type="predicted"/>
<organism evidence="2 3">
    <name type="scientific">Triparma retinervis</name>
    <dbReference type="NCBI Taxonomy" id="2557542"/>
    <lineage>
        <taxon>Eukaryota</taxon>
        <taxon>Sar</taxon>
        <taxon>Stramenopiles</taxon>
        <taxon>Ochrophyta</taxon>
        <taxon>Bolidophyceae</taxon>
        <taxon>Parmales</taxon>
        <taxon>Triparmaceae</taxon>
        <taxon>Triparma</taxon>
    </lineage>
</organism>
<dbReference type="Proteomes" id="UP001165082">
    <property type="component" value="Unassembled WGS sequence"/>
</dbReference>
<feature type="transmembrane region" description="Helical" evidence="1">
    <location>
        <begin position="111"/>
        <end position="130"/>
    </location>
</feature>
<name>A0A9W7ANA7_9STRA</name>
<keyword evidence="1" id="KW-0472">Membrane</keyword>
<feature type="transmembrane region" description="Helical" evidence="1">
    <location>
        <begin position="88"/>
        <end position="105"/>
    </location>
</feature>
<evidence type="ECO:0000313" key="2">
    <source>
        <dbReference type="EMBL" id="GMH73035.1"/>
    </source>
</evidence>
<dbReference type="EMBL" id="BRXZ01001512">
    <property type="protein sequence ID" value="GMH73035.1"/>
    <property type="molecule type" value="Genomic_DNA"/>
</dbReference>